<feature type="domain" description="AMP-dependent synthetase/ligase" evidence="5">
    <location>
        <begin position="57"/>
        <end position="414"/>
    </location>
</feature>
<reference evidence="7 8" key="1">
    <citation type="submission" date="2019-08" db="EMBL/GenBank/DDBJ databases">
        <title>Archaea genome.</title>
        <authorList>
            <person name="Kajale S."/>
            <person name="Shouche Y."/>
            <person name="Deshpande N."/>
            <person name="Sharma A."/>
        </authorList>
    </citation>
    <scope>NUCLEOTIDE SEQUENCE [LARGE SCALE GENOMIC DNA]</scope>
    <source>
        <strain evidence="7 8">ESP3B_9</strain>
    </source>
</reference>
<comment type="caution">
    <text evidence="7">The sequence shown here is derived from an EMBL/GenBank/DDBJ whole genome shotgun (WGS) entry which is preliminary data.</text>
</comment>
<dbReference type="GO" id="GO:0006637">
    <property type="term" value="P:acyl-CoA metabolic process"/>
    <property type="evidence" value="ECO:0007669"/>
    <property type="project" value="TreeGrafter"/>
</dbReference>
<dbReference type="EMBL" id="VTAW01000007">
    <property type="protein sequence ID" value="TYT62560.1"/>
    <property type="molecule type" value="Genomic_DNA"/>
</dbReference>
<dbReference type="Proteomes" id="UP000324104">
    <property type="component" value="Unassembled WGS sequence"/>
</dbReference>
<proteinExistence type="inferred from homology"/>
<dbReference type="InterPro" id="IPR000873">
    <property type="entry name" value="AMP-dep_synth/lig_dom"/>
</dbReference>
<evidence type="ECO:0000256" key="3">
    <source>
        <dbReference type="ARBA" id="ARBA00022741"/>
    </source>
</evidence>
<keyword evidence="2" id="KW-0436">Ligase</keyword>
<keyword evidence="8" id="KW-1185">Reference proteome</keyword>
<dbReference type="Pfam" id="PF00501">
    <property type="entry name" value="AMP-binding"/>
    <property type="match status" value="1"/>
</dbReference>
<dbReference type="SUPFAM" id="SSF56801">
    <property type="entry name" value="Acetyl-CoA synthetase-like"/>
    <property type="match status" value="1"/>
</dbReference>
<dbReference type="InterPro" id="IPR045851">
    <property type="entry name" value="AMP-bd_C_sf"/>
</dbReference>
<dbReference type="GO" id="GO:0015645">
    <property type="term" value="F:fatty acid ligase activity"/>
    <property type="evidence" value="ECO:0007669"/>
    <property type="project" value="TreeGrafter"/>
</dbReference>
<dbReference type="GO" id="GO:0016405">
    <property type="term" value="F:CoA-ligase activity"/>
    <property type="evidence" value="ECO:0007669"/>
    <property type="project" value="UniProtKB-ARBA"/>
</dbReference>
<dbReference type="GO" id="GO:0006633">
    <property type="term" value="P:fatty acid biosynthetic process"/>
    <property type="evidence" value="ECO:0007669"/>
    <property type="project" value="TreeGrafter"/>
</dbReference>
<dbReference type="Gene3D" id="3.30.300.30">
    <property type="match status" value="1"/>
</dbReference>
<evidence type="ECO:0000313" key="8">
    <source>
        <dbReference type="Proteomes" id="UP000324104"/>
    </source>
</evidence>
<comment type="similarity">
    <text evidence="1">Belongs to the ATP-dependent AMP-binding enzyme family.</text>
</comment>
<organism evidence="7 8">
    <name type="scientific">Natrialba swarupiae</name>
    <dbReference type="NCBI Taxonomy" id="2448032"/>
    <lineage>
        <taxon>Archaea</taxon>
        <taxon>Methanobacteriati</taxon>
        <taxon>Methanobacteriota</taxon>
        <taxon>Stenosarchaea group</taxon>
        <taxon>Halobacteria</taxon>
        <taxon>Halobacteriales</taxon>
        <taxon>Natrialbaceae</taxon>
        <taxon>Natrialba</taxon>
    </lineage>
</organism>
<dbReference type="Gene3D" id="3.40.50.12780">
    <property type="entry name" value="N-terminal domain of ligase-like"/>
    <property type="match status" value="1"/>
</dbReference>
<dbReference type="PROSITE" id="PS00455">
    <property type="entry name" value="AMP_BINDING"/>
    <property type="match status" value="1"/>
</dbReference>
<evidence type="ECO:0000313" key="7">
    <source>
        <dbReference type="EMBL" id="TYT62560.1"/>
    </source>
</evidence>
<evidence type="ECO:0000256" key="2">
    <source>
        <dbReference type="ARBA" id="ARBA00022598"/>
    </source>
</evidence>
<keyword evidence="3" id="KW-0547">Nucleotide-binding</keyword>
<dbReference type="Pfam" id="PF13193">
    <property type="entry name" value="AMP-binding_C"/>
    <property type="match status" value="1"/>
</dbReference>
<dbReference type="RefSeq" id="WP_149080847.1">
    <property type="nucleotide sequence ID" value="NZ_VTAW01000007.1"/>
</dbReference>
<dbReference type="AlphaFoldDB" id="A0A5D5ASR6"/>
<dbReference type="InterPro" id="IPR025110">
    <property type="entry name" value="AMP-bd_C"/>
</dbReference>
<dbReference type="GO" id="GO:0005524">
    <property type="term" value="F:ATP binding"/>
    <property type="evidence" value="ECO:0007669"/>
    <property type="project" value="UniProtKB-KW"/>
</dbReference>
<evidence type="ECO:0000259" key="5">
    <source>
        <dbReference type="Pfam" id="PF00501"/>
    </source>
</evidence>
<dbReference type="PANTHER" id="PTHR43605">
    <property type="entry name" value="ACYL-COENZYME A SYNTHETASE"/>
    <property type="match status" value="1"/>
</dbReference>
<evidence type="ECO:0000256" key="1">
    <source>
        <dbReference type="ARBA" id="ARBA00006432"/>
    </source>
</evidence>
<dbReference type="GO" id="GO:0004321">
    <property type="term" value="F:fatty-acyl-CoA synthase activity"/>
    <property type="evidence" value="ECO:0007669"/>
    <property type="project" value="TreeGrafter"/>
</dbReference>
<evidence type="ECO:0000259" key="6">
    <source>
        <dbReference type="Pfam" id="PF13193"/>
    </source>
</evidence>
<protein>
    <submittedName>
        <fullName evidence="7">AMP-binding protein</fullName>
    </submittedName>
</protein>
<sequence length="568" mass="63088">MSSGNTQFGSISIDWESEPVPNLGQYDSYEEARANFEWDIPETFNIATDVVTRHAEKRGQVALFQRIEDEGEETYTFWQLERESNRLANALETRGVGQGDRIAIVGARSDRVMLAHLAAWKLGAVSVPLSTLYGADALEFRLSDCDASAVFVDQDLSETLADALESIDTVECVVEMGGTTSHIEGIETADFDEMDGETSYESVETAADDPALILYTSGTTGRPKGVVQDHQSLLGWLPSFQMCFELPWHDSDPLLYATPDLAWIGGINLVLGSWHYGFPAFRYDSRTGFDPKTVFENIDRYGPTRAVLVPGMLKPMSQLDASQYDLDALQVVMSGSEPVSEQLHEYVTETLGANLNEMYGQTEAMHLVTSCSQWFDADPGSLGYPAPGHDVRIIDEDGTECETGETGIIGLKSPDPTMLVELWNDDEATERKFVADGEWMNTDDLGYCDEDGQLWFKSRADDLIITNGYRVGPAEVEDSIRELDQVREVGIIGVEDDGRGEIIKAYIEPSEGVADDDQLKEVVRSHVKTNLAKYEYPREITFIDEVPTTVTGKIKRTKLEEHEREGQA</sequence>
<gene>
    <name evidence="7" type="ORF">FYC77_07275</name>
</gene>
<dbReference type="InterPro" id="IPR051087">
    <property type="entry name" value="Mitochondrial_ACSM"/>
</dbReference>
<keyword evidence="4" id="KW-0067">ATP-binding</keyword>
<dbReference type="PANTHER" id="PTHR43605:SF10">
    <property type="entry name" value="ACYL-COA SYNTHETASE MEDIUM CHAIN FAMILY MEMBER 3"/>
    <property type="match status" value="1"/>
</dbReference>
<feature type="domain" description="AMP-binding enzyme C-terminal" evidence="6">
    <location>
        <begin position="475"/>
        <end position="553"/>
    </location>
</feature>
<accession>A0A5D5ASR6</accession>
<dbReference type="InterPro" id="IPR020845">
    <property type="entry name" value="AMP-binding_CS"/>
</dbReference>
<evidence type="ECO:0000256" key="4">
    <source>
        <dbReference type="ARBA" id="ARBA00022840"/>
    </source>
</evidence>
<name>A0A5D5ASR6_9EURY</name>
<dbReference type="InterPro" id="IPR042099">
    <property type="entry name" value="ANL_N_sf"/>
</dbReference>